<dbReference type="WBParaSite" id="SMUV_0000499801-mRNA-1">
    <property type="protein sequence ID" value="SMUV_0000499801-mRNA-1"/>
    <property type="gene ID" value="SMUV_0000499801"/>
</dbReference>
<proteinExistence type="predicted"/>
<evidence type="ECO:0000313" key="3">
    <source>
        <dbReference type="Proteomes" id="UP000046393"/>
    </source>
</evidence>
<accession>A0A158R4Z7</accession>
<keyword evidence="3" id="KW-1185">Reference proteome</keyword>
<protein>
    <submittedName>
        <fullName evidence="4">Zf-C3H1 domain-containing protein</fullName>
    </submittedName>
</protein>
<feature type="region of interest" description="Disordered" evidence="2">
    <location>
        <begin position="1"/>
        <end position="26"/>
    </location>
</feature>
<evidence type="ECO:0000256" key="1">
    <source>
        <dbReference type="SAM" id="Coils"/>
    </source>
</evidence>
<feature type="compositionally biased region" description="Basic and acidic residues" evidence="2">
    <location>
        <begin position="625"/>
        <end position="635"/>
    </location>
</feature>
<feature type="compositionally biased region" description="Acidic residues" evidence="2">
    <location>
        <begin position="11"/>
        <end position="24"/>
    </location>
</feature>
<dbReference type="STRING" id="451379.A0A158R4Z7"/>
<feature type="compositionally biased region" description="Polar residues" evidence="2">
    <location>
        <begin position="636"/>
        <end position="654"/>
    </location>
</feature>
<organism evidence="3 4">
    <name type="scientific">Syphacia muris</name>
    <dbReference type="NCBI Taxonomy" id="451379"/>
    <lineage>
        <taxon>Eukaryota</taxon>
        <taxon>Metazoa</taxon>
        <taxon>Ecdysozoa</taxon>
        <taxon>Nematoda</taxon>
        <taxon>Chromadorea</taxon>
        <taxon>Rhabditida</taxon>
        <taxon>Spirurina</taxon>
        <taxon>Oxyuridomorpha</taxon>
        <taxon>Oxyuroidea</taxon>
        <taxon>Oxyuridae</taxon>
        <taxon>Syphacia</taxon>
    </lineage>
</organism>
<sequence length="885" mass="99971">MDIRYSSPSLEDGEILDDDEEDDNALNNCKIDVSSSAERVVDKNSIYSQETGSKSNISQVSKISQKKLDDSEILTLEEERALRLTLIAETIEKKKQRMSVESSYGLKSIYNMLKPCCSGEGEDFVKGEESHHQKSKSLCVPLMKQKSRHRETSCVSENVDLPLKVTISSRNCDNISEFDRKVETKDALCRAVLLDNNVLERSNARQMESLVKGAEIDAALHDILIKDESKHFDEKTTGSINYDNYDQIGMEIADSDKETHSRPHSTNLFSVNILQAEEQQGFAAHSGTIENDDETEALRAALLAQVKKNRNTVGAGKSHIEEGEIVDSSGNCAGEMVNCTVSASADKSIELKESQRSKLRASERQQERCRGEKTCIADLKSYKRKRRYGRHSQSSDVGREGLTLETFEYSSRKKKFDRHGRRRSHGSSEFFDFDLFPRTVEEWDKLIAREIKKRKAAEKKIEKAEWERSEKIRRRDQYRDKADELSLTIGIMDGELIRYKCALERVKGRILELECGREKVVKEFHSIGRVAATEKGKMHDGELKTNGNGLYSEKIIKMRSEDDDCCTDETFKSDYDKDGAGTKEKDEQERSKLLLNLHNLSAIYSAKEDMLLDSTGKSSSNANEDTIKGLDEDRSSSVTGSPSIENVEDTTAQQSDSEKDETSSETCGVGKYLQPVSPELEDKENIDYHGTVQRSVNRESVSVFHSRSMFCDETLKELSKNPLIMFSGYRLCRSFPLSLITHPAISNKLDPFRPLCYYHLCGKCVDRTCRWQHESDYVMTDEEVVCSVLAHCPSLCPPDRMFSDYAREILLLRSPRPVSEVIEELLDRLPESDRTINPCEMAAKCDLVGEECDGTNNYVLSTLAKDASVDYEISPSFAACILGAR</sequence>
<dbReference type="AlphaFoldDB" id="A0A158R4Z7"/>
<feature type="region of interest" description="Disordered" evidence="2">
    <location>
        <begin position="614"/>
        <end position="671"/>
    </location>
</feature>
<feature type="coiled-coil region" evidence="1">
    <location>
        <begin position="440"/>
        <end position="481"/>
    </location>
</feature>
<keyword evidence="1" id="KW-0175">Coiled coil</keyword>
<feature type="region of interest" description="Disordered" evidence="2">
    <location>
        <begin position="568"/>
        <end position="588"/>
    </location>
</feature>
<feature type="compositionally biased region" description="Basic and acidic residues" evidence="2">
    <location>
        <begin position="569"/>
        <end position="588"/>
    </location>
</feature>
<reference evidence="4" key="1">
    <citation type="submission" date="2016-04" db="UniProtKB">
        <authorList>
            <consortium name="WormBaseParasite"/>
        </authorList>
    </citation>
    <scope>IDENTIFICATION</scope>
</reference>
<evidence type="ECO:0000256" key="2">
    <source>
        <dbReference type="SAM" id="MobiDB-lite"/>
    </source>
</evidence>
<feature type="compositionally biased region" description="Polar residues" evidence="2">
    <location>
        <begin position="615"/>
        <end position="624"/>
    </location>
</feature>
<name>A0A158R4Z7_9BILA</name>
<evidence type="ECO:0000313" key="4">
    <source>
        <dbReference type="WBParaSite" id="SMUV_0000499801-mRNA-1"/>
    </source>
</evidence>
<dbReference type="Proteomes" id="UP000046393">
    <property type="component" value="Unplaced"/>
</dbReference>